<reference evidence="1" key="1">
    <citation type="submission" date="2023-03" db="EMBL/GenBank/DDBJ databases">
        <title>Massive genome expansion in bonnet fungi (Mycena s.s.) driven by repeated elements and novel gene families across ecological guilds.</title>
        <authorList>
            <consortium name="Lawrence Berkeley National Laboratory"/>
            <person name="Harder C.B."/>
            <person name="Miyauchi S."/>
            <person name="Viragh M."/>
            <person name="Kuo A."/>
            <person name="Thoen E."/>
            <person name="Andreopoulos B."/>
            <person name="Lu D."/>
            <person name="Skrede I."/>
            <person name="Drula E."/>
            <person name="Henrissat B."/>
            <person name="Morin E."/>
            <person name="Kohler A."/>
            <person name="Barry K."/>
            <person name="LaButti K."/>
            <person name="Morin E."/>
            <person name="Salamov A."/>
            <person name="Lipzen A."/>
            <person name="Mereny Z."/>
            <person name="Hegedus B."/>
            <person name="Baldrian P."/>
            <person name="Stursova M."/>
            <person name="Weitz H."/>
            <person name="Taylor A."/>
            <person name="Grigoriev I.V."/>
            <person name="Nagy L.G."/>
            <person name="Martin F."/>
            <person name="Kauserud H."/>
        </authorList>
    </citation>
    <scope>NUCLEOTIDE SEQUENCE</scope>
    <source>
        <strain evidence="1">CBHHK200</strain>
    </source>
</reference>
<evidence type="ECO:0000313" key="2">
    <source>
        <dbReference type="Proteomes" id="UP001218188"/>
    </source>
</evidence>
<gene>
    <name evidence="1" type="ORF">C8F04DRAFT_971809</name>
</gene>
<protein>
    <submittedName>
        <fullName evidence="1">Uncharacterized protein</fullName>
    </submittedName>
</protein>
<evidence type="ECO:0000313" key="1">
    <source>
        <dbReference type="EMBL" id="KAJ7022187.1"/>
    </source>
</evidence>
<proteinExistence type="predicted"/>
<feature type="non-terminal residue" evidence="1">
    <location>
        <position position="1"/>
    </location>
</feature>
<name>A0AAD6S7T4_9AGAR</name>
<comment type="caution">
    <text evidence="1">The sequence shown here is derived from an EMBL/GenBank/DDBJ whole genome shotgun (WGS) entry which is preliminary data.</text>
</comment>
<sequence length="185" mass="21427">LGVRPPGYKPTSLDYLAYESRRDEFLLSSRGRAARFAGGIVGRLASEGTDDELAARGPSDEIFDNGVRFWDGQSQTAYWDDALTLEEIHLICGVYVVNTGMLKKFKEISWWPKPAAFFHSGLNIGWWSPDCERWFQKRLREIKQNRAELWTQVEWKNKIRFIQKSRQVAMANDKLAAEYLHQKIV</sequence>
<dbReference type="Proteomes" id="UP001218188">
    <property type="component" value="Unassembled WGS sequence"/>
</dbReference>
<accession>A0AAD6S7T4</accession>
<keyword evidence="2" id="KW-1185">Reference proteome</keyword>
<organism evidence="1 2">
    <name type="scientific">Mycena alexandri</name>
    <dbReference type="NCBI Taxonomy" id="1745969"/>
    <lineage>
        <taxon>Eukaryota</taxon>
        <taxon>Fungi</taxon>
        <taxon>Dikarya</taxon>
        <taxon>Basidiomycota</taxon>
        <taxon>Agaricomycotina</taxon>
        <taxon>Agaricomycetes</taxon>
        <taxon>Agaricomycetidae</taxon>
        <taxon>Agaricales</taxon>
        <taxon>Marasmiineae</taxon>
        <taxon>Mycenaceae</taxon>
        <taxon>Mycena</taxon>
    </lineage>
</organism>
<dbReference type="AlphaFoldDB" id="A0AAD6S7T4"/>
<dbReference type="EMBL" id="JARJCM010000215">
    <property type="protein sequence ID" value="KAJ7022187.1"/>
    <property type="molecule type" value="Genomic_DNA"/>
</dbReference>